<dbReference type="Pfam" id="PF13585">
    <property type="entry name" value="CHU_C"/>
    <property type="match status" value="1"/>
</dbReference>
<comment type="caution">
    <text evidence="1">The sequence shown here is derived from an EMBL/GenBank/DDBJ whole genome shotgun (WGS) entry which is preliminary data.</text>
</comment>
<dbReference type="Proteomes" id="UP001500067">
    <property type="component" value="Unassembled WGS sequence"/>
</dbReference>
<evidence type="ECO:0000313" key="2">
    <source>
        <dbReference type="Proteomes" id="UP001500067"/>
    </source>
</evidence>
<evidence type="ECO:0008006" key="3">
    <source>
        <dbReference type="Google" id="ProtNLM"/>
    </source>
</evidence>
<dbReference type="SUPFAM" id="SSF50956">
    <property type="entry name" value="Thermostable phytase (3-phytase)"/>
    <property type="match status" value="1"/>
</dbReference>
<sequence>MVSLVTGSFAQTLFNSPDTVCVNQPVKLSSKVFDGRSYFWGFCSGYLFNAPSGTYMGDNFDFSIPAGMEIANDSGNFYGFVVNAKTTELLRLNFGNSLSNVPSITNFGNLAGGLPENPTTVYMAYDTFSHKWHLFVAGGFEAATSELARVDFGRHLNNPKPNIANFGNTGNALFHPKGLFVAKDASGRWLGYVVNYGSSNLVQLDFAFNPSITPTARNFNNPDGVLNFPSDLAAAYDNGEWHLFISNFGNSTIARIDLGTTLDTLTPVGYNLGDFLFRVLKPSSLSLVRDCNYFHLYITDSTTSQLVEVRMPKARMPLLTDYVGITYSVVGGMNFPTAISGFLRDKDTVTAFVTNGRDSSLTRISFNQCTSATIPSFTEVDPPIYSYTSPGVYNVYYVVDEGMPTQRVDCQDITVLAPPTLYRNNDTTLCQGDTLRLYAVSTLADSIRWAAGHNIDTTNIYVDSVRIYPDHSTTYRYTLYYPFGCIVDTAIRVNVVKVNADAGPDRWIKDGAISIIGGPFTSVGNYVYHWSPYQYMSDSNVANPYVNPPNDFTYYLKVIEIGEGYACMAMDTVTVRVSCEDFNIPNAFSPTSPHPGSNRFGVSNNSLSKLNYLHVYNRYGQLVFTTTDPNQKWDGLFNGSLAEEGVYVYEADGFCKSGKRINKKGNVTLLR</sequence>
<accession>A0ABP8NEL2</accession>
<dbReference type="EMBL" id="BAABFA010000011">
    <property type="protein sequence ID" value="GAA4466065.1"/>
    <property type="molecule type" value="Genomic_DNA"/>
</dbReference>
<organism evidence="1 2">
    <name type="scientific">Nemorincola caseinilytica</name>
    <dbReference type="NCBI Taxonomy" id="2054315"/>
    <lineage>
        <taxon>Bacteria</taxon>
        <taxon>Pseudomonadati</taxon>
        <taxon>Bacteroidota</taxon>
        <taxon>Chitinophagia</taxon>
        <taxon>Chitinophagales</taxon>
        <taxon>Chitinophagaceae</taxon>
        <taxon>Nemorincola</taxon>
    </lineage>
</organism>
<gene>
    <name evidence="1" type="ORF">GCM10023093_19440</name>
</gene>
<dbReference type="Gene3D" id="2.120.10.30">
    <property type="entry name" value="TolB, C-terminal domain"/>
    <property type="match status" value="1"/>
</dbReference>
<reference evidence="2" key="1">
    <citation type="journal article" date="2019" name="Int. J. Syst. Evol. Microbiol.">
        <title>The Global Catalogue of Microorganisms (GCM) 10K type strain sequencing project: providing services to taxonomists for standard genome sequencing and annotation.</title>
        <authorList>
            <consortium name="The Broad Institute Genomics Platform"/>
            <consortium name="The Broad Institute Genome Sequencing Center for Infectious Disease"/>
            <person name="Wu L."/>
            <person name="Ma J."/>
        </authorList>
    </citation>
    <scope>NUCLEOTIDE SEQUENCE [LARGE SCALE GENOMIC DNA]</scope>
    <source>
        <strain evidence="2">JCM 32105</strain>
    </source>
</reference>
<name>A0ABP8NEL2_9BACT</name>
<evidence type="ECO:0000313" key="1">
    <source>
        <dbReference type="EMBL" id="GAA4466065.1"/>
    </source>
</evidence>
<keyword evidence="2" id="KW-1185">Reference proteome</keyword>
<proteinExistence type="predicted"/>
<dbReference type="InterPro" id="IPR011042">
    <property type="entry name" value="6-blade_b-propeller_TolB-like"/>
</dbReference>
<protein>
    <recommendedName>
        <fullName evidence="3">Gliding motility-associated C-terminal domain-containing protein</fullName>
    </recommendedName>
</protein>